<dbReference type="PANTHER" id="PTHR46016">
    <property type="entry name" value="ZINC FINGER, RING/FYVE/PHD-TYPE"/>
    <property type="match status" value="1"/>
</dbReference>
<keyword evidence="2" id="KW-0808">Transferase</keyword>
<dbReference type="Pfam" id="PF05605">
    <property type="entry name" value="zf-Di19"/>
    <property type="match status" value="1"/>
</dbReference>
<evidence type="ECO:0000259" key="8">
    <source>
        <dbReference type="PROSITE" id="PS50089"/>
    </source>
</evidence>
<evidence type="ECO:0000256" key="6">
    <source>
        <dbReference type="ARBA" id="ARBA00022833"/>
    </source>
</evidence>
<keyword evidence="3" id="KW-0479">Metal-binding</keyword>
<dbReference type="InterPro" id="IPR017907">
    <property type="entry name" value="Znf_RING_CS"/>
</dbReference>
<dbReference type="PANTHER" id="PTHR46016:SF1">
    <property type="entry name" value="RING-TYPE DOMAIN-CONTAINING PROTEIN"/>
    <property type="match status" value="1"/>
</dbReference>
<evidence type="ECO:0000256" key="7">
    <source>
        <dbReference type="PROSITE-ProRule" id="PRU00175"/>
    </source>
</evidence>
<dbReference type="GO" id="GO:0006511">
    <property type="term" value="P:ubiquitin-dependent protein catabolic process"/>
    <property type="evidence" value="ECO:0000318"/>
    <property type="project" value="GO_Central"/>
</dbReference>
<dbReference type="KEGG" id="spu:579965"/>
<accession>A0A7M7N6J5</accession>
<feature type="domain" description="C2HC RNF-type" evidence="9">
    <location>
        <begin position="77"/>
        <end position="96"/>
    </location>
</feature>
<organism evidence="10 11">
    <name type="scientific">Strongylocentrotus purpuratus</name>
    <name type="common">Purple sea urchin</name>
    <dbReference type="NCBI Taxonomy" id="7668"/>
    <lineage>
        <taxon>Eukaryota</taxon>
        <taxon>Metazoa</taxon>
        <taxon>Echinodermata</taxon>
        <taxon>Eleutherozoa</taxon>
        <taxon>Echinozoa</taxon>
        <taxon>Echinoidea</taxon>
        <taxon>Euechinoidea</taxon>
        <taxon>Echinacea</taxon>
        <taxon>Camarodonta</taxon>
        <taxon>Echinidea</taxon>
        <taxon>Strongylocentrotidae</taxon>
        <taxon>Strongylocentrotus</taxon>
    </lineage>
</organism>
<dbReference type="GeneID" id="579965"/>
<dbReference type="OMA" id="PNEACKC"/>
<dbReference type="FunCoup" id="A0A7M7N6J5">
    <property type="interactions" value="372"/>
</dbReference>
<name>A0A7M7N6J5_STRPU</name>
<dbReference type="Proteomes" id="UP000007110">
    <property type="component" value="Unassembled WGS sequence"/>
</dbReference>
<dbReference type="SUPFAM" id="SSF57850">
    <property type="entry name" value="RING/U-box"/>
    <property type="match status" value="1"/>
</dbReference>
<dbReference type="InParanoid" id="A0A7M7N6J5"/>
<evidence type="ECO:0000259" key="9">
    <source>
        <dbReference type="PROSITE" id="PS51803"/>
    </source>
</evidence>
<dbReference type="Pfam" id="PF13923">
    <property type="entry name" value="zf-C3HC4_2"/>
    <property type="match status" value="1"/>
</dbReference>
<dbReference type="InterPro" id="IPR013083">
    <property type="entry name" value="Znf_RING/FYVE/PHD"/>
</dbReference>
<feature type="domain" description="RING-type" evidence="8">
    <location>
        <begin position="13"/>
        <end position="52"/>
    </location>
</feature>
<evidence type="ECO:0000313" key="11">
    <source>
        <dbReference type="Proteomes" id="UP000007110"/>
    </source>
</evidence>
<evidence type="ECO:0000256" key="4">
    <source>
        <dbReference type="ARBA" id="ARBA00022771"/>
    </source>
</evidence>
<protein>
    <recommendedName>
        <fullName evidence="12">RING-type E3 ubiquitin transferase</fullName>
    </recommendedName>
</protein>
<evidence type="ECO:0008006" key="12">
    <source>
        <dbReference type="Google" id="ProtNLM"/>
    </source>
</evidence>
<evidence type="ECO:0000313" key="10">
    <source>
        <dbReference type="EnsemblMetazoa" id="XP_030831881"/>
    </source>
</evidence>
<evidence type="ECO:0000256" key="3">
    <source>
        <dbReference type="ARBA" id="ARBA00022723"/>
    </source>
</evidence>
<dbReference type="GO" id="GO:0000209">
    <property type="term" value="P:protein polyubiquitination"/>
    <property type="evidence" value="ECO:0000318"/>
    <property type="project" value="GO_Central"/>
</dbReference>
<dbReference type="InterPro" id="IPR008598">
    <property type="entry name" value="Di19_Zn-bd"/>
</dbReference>
<evidence type="ECO:0000256" key="1">
    <source>
        <dbReference type="ARBA" id="ARBA00004906"/>
    </source>
</evidence>
<dbReference type="AlphaFoldDB" id="A0A7M7N6J5"/>
<dbReference type="PROSITE" id="PS50089">
    <property type="entry name" value="ZF_RING_2"/>
    <property type="match status" value="1"/>
</dbReference>
<comment type="pathway">
    <text evidence="1">Protein modification; protein ubiquitination.</text>
</comment>
<reference evidence="10" key="2">
    <citation type="submission" date="2021-01" db="UniProtKB">
        <authorList>
            <consortium name="EnsemblMetazoa"/>
        </authorList>
    </citation>
    <scope>IDENTIFICATION</scope>
</reference>
<keyword evidence="6" id="KW-0862">Zinc</keyword>
<dbReference type="PROSITE" id="PS00518">
    <property type="entry name" value="ZF_RING_1"/>
    <property type="match status" value="1"/>
</dbReference>
<evidence type="ECO:0000256" key="2">
    <source>
        <dbReference type="ARBA" id="ARBA00022679"/>
    </source>
</evidence>
<dbReference type="Pfam" id="PF18574">
    <property type="entry name" value="zf_C2HC_14"/>
    <property type="match status" value="1"/>
</dbReference>
<dbReference type="Gene3D" id="3.30.40.10">
    <property type="entry name" value="Zinc/RING finger domain, C3HC4 (zinc finger)"/>
    <property type="match status" value="1"/>
</dbReference>
<evidence type="ECO:0000256" key="5">
    <source>
        <dbReference type="ARBA" id="ARBA00022786"/>
    </source>
</evidence>
<reference evidence="11" key="1">
    <citation type="submission" date="2015-02" db="EMBL/GenBank/DDBJ databases">
        <title>Genome sequencing for Strongylocentrotus purpuratus.</title>
        <authorList>
            <person name="Murali S."/>
            <person name="Liu Y."/>
            <person name="Vee V."/>
            <person name="English A."/>
            <person name="Wang M."/>
            <person name="Skinner E."/>
            <person name="Han Y."/>
            <person name="Muzny D.M."/>
            <person name="Worley K.C."/>
            <person name="Gibbs R.A."/>
        </authorList>
    </citation>
    <scope>NUCLEOTIDE SEQUENCE</scope>
</reference>
<sequence>MASSSSPNEACKCSICLELFLKPTKIPCNHVFCEECLAPFITVVSPSCPLCRVTFKPKERSRAKDVEKQMTSIKDTCIGCKKKMTLSKLRQHTMSCRLVDDGSQSKAAFKPVGNTSQSPSSNLPNRSTFQCPVCGAKNLDCDSLRRHCNKEHKSNDTPVVCPICASMPWGDPTYESSNFLHHMNLRHQFEYDTYVDYNKEEDDVLKQVLATSMEDK</sequence>
<dbReference type="InterPro" id="IPR001841">
    <property type="entry name" value="Znf_RING"/>
</dbReference>
<keyword evidence="5" id="KW-0833">Ubl conjugation pathway</keyword>
<dbReference type="EnsemblMetazoa" id="XM_030976021">
    <property type="protein sequence ID" value="XP_030831881"/>
    <property type="gene ID" value="LOC579965"/>
</dbReference>
<dbReference type="InterPro" id="IPR051438">
    <property type="entry name" value="RNF_E3_ubiq-protein_ligase"/>
</dbReference>
<keyword evidence="11" id="KW-1185">Reference proteome</keyword>
<proteinExistence type="predicted"/>
<dbReference type="RefSeq" id="XP_030831881.1">
    <property type="nucleotide sequence ID" value="XM_030976021.1"/>
</dbReference>
<dbReference type="PROSITE" id="PS51803">
    <property type="entry name" value="ZF_C2HC_RNF"/>
    <property type="match status" value="1"/>
</dbReference>
<dbReference type="InterPro" id="IPR034734">
    <property type="entry name" value="ZF_C2HC_RNF"/>
</dbReference>
<dbReference type="SMART" id="SM00184">
    <property type="entry name" value="RING"/>
    <property type="match status" value="1"/>
</dbReference>
<dbReference type="GO" id="GO:0061630">
    <property type="term" value="F:ubiquitin protein ligase activity"/>
    <property type="evidence" value="ECO:0000318"/>
    <property type="project" value="GO_Central"/>
</dbReference>
<dbReference type="OrthoDB" id="6270329at2759"/>
<dbReference type="Gene3D" id="3.30.160.60">
    <property type="entry name" value="Classic Zinc Finger"/>
    <property type="match status" value="1"/>
</dbReference>
<dbReference type="GO" id="GO:0008270">
    <property type="term" value="F:zinc ion binding"/>
    <property type="evidence" value="ECO:0007669"/>
    <property type="project" value="UniProtKB-KW"/>
</dbReference>
<dbReference type="UniPathway" id="UPA00143"/>
<keyword evidence="4 7" id="KW-0863">Zinc-finger</keyword>